<gene>
    <name evidence="6" type="ORF">M0813_28556</name>
</gene>
<evidence type="ECO:0000256" key="1">
    <source>
        <dbReference type="ARBA" id="ARBA00022737"/>
    </source>
</evidence>
<dbReference type="Pfam" id="PF00621">
    <property type="entry name" value="RhoGEF"/>
    <property type="match status" value="1"/>
</dbReference>
<feature type="repeat" description="ANK" evidence="3">
    <location>
        <begin position="74"/>
        <end position="106"/>
    </location>
</feature>
<dbReference type="EMBL" id="JAOAOG010000256">
    <property type="protein sequence ID" value="KAJ6235723.1"/>
    <property type="molecule type" value="Genomic_DNA"/>
</dbReference>
<feature type="repeat" description="ANK" evidence="3">
    <location>
        <begin position="413"/>
        <end position="445"/>
    </location>
</feature>
<dbReference type="Proteomes" id="UP001150062">
    <property type="component" value="Unassembled WGS sequence"/>
</dbReference>
<evidence type="ECO:0000259" key="5">
    <source>
        <dbReference type="PROSITE" id="PS50010"/>
    </source>
</evidence>
<dbReference type="InterPro" id="IPR011993">
    <property type="entry name" value="PH-like_dom_sf"/>
</dbReference>
<dbReference type="PROSITE" id="PS50010">
    <property type="entry name" value="DH_2"/>
    <property type="match status" value="1"/>
</dbReference>
<keyword evidence="1" id="KW-0677">Repeat</keyword>
<feature type="domain" description="DH" evidence="5">
    <location>
        <begin position="803"/>
        <end position="988"/>
    </location>
</feature>
<dbReference type="Gene3D" id="1.25.40.20">
    <property type="entry name" value="Ankyrin repeat-containing domain"/>
    <property type="match status" value="5"/>
</dbReference>
<evidence type="ECO:0000256" key="3">
    <source>
        <dbReference type="PROSITE-ProRule" id="PRU00023"/>
    </source>
</evidence>
<feature type="repeat" description="ANK" evidence="3">
    <location>
        <begin position="310"/>
        <end position="342"/>
    </location>
</feature>
<dbReference type="Pfam" id="PF12796">
    <property type="entry name" value="Ank_2"/>
    <property type="match status" value="5"/>
</dbReference>
<evidence type="ECO:0000313" key="7">
    <source>
        <dbReference type="Proteomes" id="UP001150062"/>
    </source>
</evidence>
<dbReference type="SMART" id="SM00325">
    <property type="entry name" value="RhoGEF"/>
    <property type="match status" value="1"/>
</dbReference>
<dbReference type="InterPro" id="IPR002110">
    <property type="entry name" value="Ankyrin_rpt"/>
</dbReference>
<dbReference type="InterPro" id="IPR035899">
    <property type="entry name" value="DBL_dom_sf"/>
</dbReference>
<dbReference type="Gene3D" id="2.30.29.30">
    <property type="entry name" value="Pleckstrin-homology domain (PH domain)/Phosphotyrosine-binding domain (PTB)"/>
    <property type="match status" value="1"/>
</dbReference>
<dbReference type="InterPro" id="IPR001849">
    <property type="entry name" value="PH_domain"/>
</dbReference>
<dbReference type="PANTHER" id="PTHR24198">
    <property type="entry name" value="ANKYRIN REPEAT AND PROTEIN KINASE DOMAIN-CONTAINING PROTEIN"/>
    <property type="match status" value="1"/>
</dbReference>
<protein>
    <submittedName>
        <fullName evidence="6">Ankyrin repeat and socs box protein</fullName>
    </submittedName>
</protein>
<dbReference type="PROSITE" id="PS50003">
    <property type="entry name" value="PH_DOMAIN"/>
    <property type="match status" value="1"/>
</dbReference>
<dbReference type="Pfam" id="PF00023">
    <property type="entry name" value="Ank"/>
    <property type="match status" value="1"/>
</dbReference>
<feature type="repeat" description="ANK" evidence="3">
    <location>
        <begin position="186"/>
        <end position="218"/>
    </location>
</feature>
<sequence>MKTLKSPLHELCRKGKAESLKFFLDTDPKRSLDLVNLYNEYGETPLHISCSFDLECTKILLKHSSDPNLVKRNGGHTALHIASYHNEDIIVKKLIKYGSDPEIRDQKGWTFLTWAIYRGSLDVVKSMCDREIELVKKLSTLTDNRGNNILHIVATASGDLIKTIACVELLFERQVCRSLVNKANAEGMFPLHLSAIYGNNLFLNLLIKNGANYKKRDKSGYCAIHHATKSNRIETVSVLLMGGKSIDYLTKSGVTALMIAQNLGHDSIVKLLIQQNAKSLIHMAVEKQNLEVSKKILQVMQSQIMVKDKNGRTPLHIAAQTGNIEMMKFILGYGVSPNETDNDNYTALHLSIGAESIEAIKYLLKKNAKINISISHKIYVSALHLAIQKQNFDIIKLLVSAGADLDRKTQDKDNSAPIHYAVKTKNYDLIKFLLLQSKNKNAKSIDIDATDSAGKTALHHSLDGDVDECSILELLFSHRADPNIFDKSQKTVVHYAIMKSLTKCLQLIVKNGGLLLPFNKTSPAAHLTVLHNDNIGMLKILSNYQFDPNQVDRDGNSLCHFAAKLGKNMFLRYICHHGADINLKNNDGNTPLHCASKFSSNIQALRMLIKTFHSNIHIENNQGRMPLHIAAHYGNSSYCEFFIQNKANVNKCDNDGNTPLLLAGFKHWINTYQVLINGGALPLPHQAYRSSNYRLVLHYIEQGFPVEYLDNSQSSLLHLISLKQNLSLLAKVLPDVVDINVINGNGLNAIQLAAISGDTASCKILMAYGAKLINYPAEDLIPHELAKKHGHTECSKILKRNFIRRKVVHEIHQKVKKNVGLLASIYNQVITPLKSSKGRSIITPVDLDAIFSNINELIAVNKKFLKRINKKMQNWNSKSTIGDVFIQSNTSYSVYIEFSNNHERSQQFLKQYEKKVEWRQFIKVLSKDETFEKLPLEEILTRVIFHVTEYVLLFKRLLKATDINHPDYSFMQKACDLYKRTAKILNIAKTKHENMIYNINLQKILNSGLQIDLTNYQDRVKILENDFYVTTKINFKFNNKNVANTKGNNDNGKKERNNFDENLKNNVDYFDNLKNQKRNKNKLQLTRFDSLGLDPNPNKTFINSVEKLKKLKSNLIHYHSSSQLNIDFIGEIEQFKGPLIKNSQKKNALFREMNYWEKMKVILFNDCILICKVEGQTKYKVIACFRLISTFVSKEFDTDLLKSGHYGFQLITEIGGLIFSSDNLNLVETWSKALKKTIKDSFLITDEMYSNLFVDEFQLNLIQKKKKNKKKNESKISYENNISSPLQLFNKNLQNSEKKVKHQKGFKKQDNSSKKQCNQIQLRAKPYLSITFIISILNGEPVVKEYKFIGFFNDDQSAQKHIRNWCSDSFNLNQKYLSSVRIIFIQLKESKNEYFLEI</sequence>
<comment type="caution">
    <text evidence="6">The sequence shown here is derived from an EMBL/GenBank/DDBJ whole genome shotgun (WGS) entry which is preliminary data.</text>
</comment>
<keyword evidence="2 3" id="KW-0040">ANK repeat</keyword>
<evidence type="ECO:0000259" key="4">
    <source>
        <dbReference type="PROSITE" id="PS50003"/>
    </source>
</evidence>
<dbReference type="SMART" id="SM00233">
    <property type="entry name" value="PH"/>
    <property type="match status" value="1"/>
</dbReference>
<feature type="domain" description="PH" evidence="4">
    <location>
        <begin position="1142"/>
        <end position="1239"/>
    </location>
</feature>
<evidence type="ECO:0000256" key="2">
    <source>
        <dbReference type="ARBA" id="ARBA00023043"/>
    </source>
</evidence>
<feature type="repeat" description="ANK" evidence="3">
    <location>
        <begin position="252"/>
        <end position="277"/>
    </location>
</feature>
<dbReference type="CDD" id="cd00160">
    <property type="entry name" value="RhoGEF"/>
    <property type="match status" value="1"/>
</dbReference>
<proteinExistence type="predicted"/>
<dbReference type="Gene3D" id="1.20.900.10">
    <property type="entry name" value="Dbl homology (DH) domain"/>
    <property type="match status" value="1"/>
</dbReference>
<dbReference type="PROSITE" id="PS50297">
    <property type="entry name" value="ANK_REP_REGION"/>
    <property type="match status" value="8"/>
</dbReference>
<feature type="repeat" description="ANK" evidence="3">
    <location>
        <begin position="453"/>
        <end position="487"/>
    </location>
</feature>
<name>A0ABQ8XSX9_9EUKA</name>
<keyword evidence="7" id="KW-1185">Reference proteome</keyword>
<reference evidence="6" key="1">
    <citation type="submission" date="2022-08" db="EMBL/GenBank/DDBJ databases">
        <title>Novel sulfate-reducing endosymbionts in the free-living metamonad Anaeramoeba.</title>
        <authorList>
            <person name="Jerlstrom-Hultqvist J."/>
            <person name="Cepicka I."/>
            <person name="Gallot-Lavallee L."/>
            <person name="Salas-Leiva D."/>
            <person name="Curtis B.A."/>
            <person name="Zahonova K."/>
            <person name="Pipaliya S."/>
            <person name="Dacks J."/>
            <person name="Roger A.J."/>
        </authorList>
    </citation>
    <scope>NUCLEOTIDE SEQUENCE</scope>
    <source>
        <strain evidence="6">Schooner1</strain>
    </source>
</reference>
<feature type="repeat" description="ANK" evidence="3">
    <location>
        <begin position="219"/>
        <end position="251"/>
    </location>
</feature>
<evidence type="ECO:0000313" key="6">
    <source>
        <dbReference type="EMBL" id="KAJ6235723.1"/>
    </source>
</evidence>
<dbReference type="PANTHER" id="PTHR24198:SF165">
    <property type="entry name" value="ANKYRIN REPEAT-CONTAINING PROTEIN-RELATED"/>
    <property type="match status" value="1"/>
</dbReference>
<feature type="repeat" description="ANK" evidence="3">
    <location>
        <begin position="343"/>
        <end position="375"/>
    </location>
</feature>
<dbReference type="PRINTS" id="PR01415">
    <property type="entry name" value="ANKYRIN"/>
</dbReference>
<dbReference type="PROSITE" id="PS50088">
    <property type="entry name" value="ANK_REPEAT"/>
    <property type="match status" value="11"/>
</dbReference>
<dbReference type="InterPro" id="IPR036770">
    <property type="entry name" value="Ankyrin_rpt-contain_sf"/>
</dbReference>
<dbReference type="InterPro" id="IPR000219">
    <property type="entry name" value="DH_dom"/>
</dbReference>
<dbReference type="SMART" id="SM00248">
    <property type="entry name" value="ANK"/>
    <property type="match status" value="20"/>
</dbReference>
<feature type="repeat" description="ANK" evidence="3">
    <location>
        <begin position="554"/>
        <end position="586"/>
    </location>
</feature>
<feature type="repeat" description="ANK" evidence="3">
    <location>
        <begin position="381"/>
        <end position="410"/>
    </location>
</feature>
<dbReference type="SUPFAM" id="SSF48065">
    <property type="entry name" value="DBL homology domain (DH-domain)"/>
    <property type="match status" value="1"/>
</dbReference>
<feature type="repeat" description="ANK" evidence="3">
    <location>
        <begin position="622"/>
        <end position="654"/>
    </location>
</feature>
<organism evidence="6 7">
    <name type="scientific">Anaeramoeba flamelloides</name>
    <dbReference type="NCBI Taxonomy" id="1746091"/>
    <lineage>
        <taxon>Eukaryota</taxon>
        <taxon>Metamonada</taxon>
        <taxon>Anaeramoebidae</taxon>
        <taxon>Anaeramoeba</taxon>
    </lineage>
</organism>
<accession>A0ABQ8XSX9</accession>
<dbReference type="SUPFAM" id="SSF50729">
    <property type="entry name" value="PH domain-like"/>
    <property type="match status" value="1"/>
</dbReference>
<dbReference type="SUPFAM" id="SSF48403">
    <property type="entry name" value="Ankyrin repeat"/>
    <property type="match status" value="3"/>
</dbReference>